<evidence type="ECO:0000256" key="2">
    <source>
        <dbReference type="ARBA" id="ARBA00010989"/>
    </source>
</evidence>
<dbReference type="Proteomes" id="UP000887229">
    <property type="component" value="Unassembled WGS sequence"/>
</dbReference>
<feature type="domain" description="FAD dependent oxidoreductase" evidence="6">
    <location>
        <begin position="8"/>
        <end position="407"/>
    </location>
</feature>
<evidence type="ECO:0000256" key="5">
    <source>
        <dbReference type="ARBA" id="ARBA00023002"/>
    </source>
</evidence>
<dbReference type="GeneID" id="70292121"/>
<evidence type="ECO:0000256" key="1">
    <source>
        <dbReference type="ARBA" id="ARBA00001974"/>
    </source>
</evidence>
<dbReference type="AlphaFoldDB" id="A0A9P8CRE8"/>
<evidence type="ECO:0000256" key="3">
    <source>
        <dbReference type="ARBA" id="ARBA00022630"/>
    </source>
</evidence>
<dbReference type="EMBL" id="MU251253">
    <property type="protein sequence ID" value="KAG9254641.1"/>
    <property type="molecule type" value="Genomic_DNA"/>
</dbReference>
<dbReference type="GO" id="GO:0050660">
    <property type="term" value="F:flavin adenine dinucleotide binding"/>
    <property type="evidence" value="ECO:0007669"/>
    <property type="project" value="InterPro"/>
</dbReference>
<dbReference type="Gene3D" id="3.50.50.60">
    <property type="entry name" value="FAD/NAD(P)-binding domain"/>
    <property type="match status" value="1"/>
</dbReference>
<organism evidence="7 8">
    <name type="scientific">Emericellopsis atlantica</name>
    <dbReference type="NCBI Taxonomy" id="2614577"/>
    <lineage>
        <taxon>Eukaryota</taxon>
        <taxon>Fungi</taxon>
        <taxon>Dikarya</taxon>
        <taxon>Ascomycota</taxon>
        <taxon>Pezizomycotina</taxon>
        <taxon>Sordariomycetes</taxon>
        <taxon>Hypocreomycetidae</taxon>
        <taxon>Hypocreales</taxon>
        <taxon>Bionectriaceae</taxon>
        <taxon>Emericellopsis</taxon>
    </lineage>
</organism>
<dbReference type="RefSeq" id="XP_046118565.1">
    <property type="nucleotide sequence ID" value="XM_046261218.1"/>
</dbReference>
<reference evidence="7" key="1">
    <citation type="journal article" date="2021" name="IMA Fungus">
        <title>Genomic characterization of three marine fungi, including Emericellopsis atlantica sp. nov. with signatures of a generalist lifestyle and marine biomass degradation.</title>
        <authorList>
            <person name="Hagestad O.C."/>
            <person name="Hou L."/>
            <person name="Andersen J.H."/>
            <person name="Hansen E.H."/>
            <person name="Altermark B."/>
            <person name="Li C."/>
            <person name="Kuhnert E."/>
            <person name="Cox R.J."/>
            <person name="Crous P.W."/>
            <person name="Spatafora J.W."/>
            <person name="Lail K."/>
            <person name="Amirebrahimi M."/>
            <person name="Lipzen A."/>
            <person name="Pangilinan J."/>
            <person name="Andreopoulos W."/>
            <person name="Hayes R.D."/>
            <person name="Ng V."/>
            <person name="Grigoriev I.V."/>
            <person name="Jackson S.A."/>
            <person name="Sutton T.D.S."/>
            <person name="Dobson A.D.W."/>
            <person name="Rama T."/>
        </authorList>
    </citation>
    <scope>NUCLEOTIDE SEQUENCE</scope>
    <source>
        <strain evidence="7">TS7</strain>
    </source>
</reference>
<protein>
    <submittedName>
        <fullName evidence="7">Sarcosine oxidase</fullName>
    </submittedName>
</protein>
<name>A0A9P8CRE8_9HYPO</name>
<sequence>MQQTPDSILIIGSGLMGLTTAWTLTKRARFANTTITIVDHSRGTSFPPEDAASVDTSRIIRADYADPDYASFAAEAQAQWRQPGDDKVGGQGRYSESGMVVMAEDIDGREKDKKTGMEYVKASWENVASIAERQGHSNKVRTIEGRENLKKIVGTDGNPGTWGYVNQMSGWADNAAGMRWLYEQVRRTNRVKFVDAEVKELVTEGKKVVGARVQDGSVLRGDIVYLAAGAWSGALIDLRGRCEATGHVLGYIDITQEEQEIMDTKPIMINFATGHFVIPAKHRLLKVARHGFGYLNPVVCPNALPLSPEDERKPIVASIPRTARDHGGEGFPAEADADLRKALTNMCPLKGLETRPWAKQKICWYSDTRDADWLVDWHPNWENLFVVTGDSGHGFKFLPVIGDKLVDVLEGKGGNFANKWRWKEVVNDVCGRVDENGVFQGLLTWDGSRGGKPGMILAEEFKKGGKAKL</sequence>
<comment type="caution">
    <text evidence="7">The sequence shown here is derived from an EMBL/GenBank/DDBJ whole genome shotgun (WGS) entry which is preliminary data.</text>
</comment>
<comment type="cofactor">
    <cofactor evidence="1">
        <name>FAD</name>
        <dbReference type="ChEBI" id="CHEBI:57692"/>
    </cofactor>
</comment>
<dbReference type="PANTHER" id="PTHR10961">
    <property type="entry name" value="PEROXISOMAL SARCOSINE OXIDASE"/>
    <property type="match status" value="1"/>
</dbReference>
<dbReference type="Gene3D" id="3.30.9.10">
    <property type="entry name" value="D-Amino Acid Oxidase, subunit A, domain 2"/>
    <property type="match status" value="1"/>
</dbReference>
<evidence type="ECO:0000313" key="7">
    <source>
        <dbReference type="EMBL" id="KAG9254641.1"/>
    </source>
</evidence>
<dbReference type="InterPro" id="IPR036188">
    <property type="entry name" value="FAD/NAD-bd_sf"/>
</dbReference>
<keyword evidence="4" id="KW-0274">FAD</keyword>
<proteinExistence type="inferred from homology"/>
<dbReference type="GO" id="GO:0008115">
    <property type="term" value="F:sarcosine oxidase activity"/>
    <property type="evidence" value="ECO:0007669"/>
    <property type="project" value="TreeGrafter"/>
</dbReference>
<dbReference type="InterPro" id="IPR006076">
    <property type="entry name" value="FAD-dep_OxRdtase"/>
</dbReference>
<keyword evidence="8" id="KW-1185">Reference proteome</keyword>
<dbReference type="OrthoDB" id="2219495at2759"/>
<dbReference type="GO" id="GO:0050031">
    <property type="term" value="F:L-pipecolate oxidase activity"/>
    <property type="evidence" value="ECO:0007669"/>
    <property type="project" value="TreeGrafter"/>
</dbReference>
<dbReference type="SUPFAM" id="SSF51905">
    <property type="entry name" value="FAD/NAD(P)-binding domain"/>
    <property type="match status" value="1"/>
</dbReference>
<gene>
    <name evidence="7" type="ORF">F5Z01DRAFT_621672</name>
</gene>
<keyword evidence="5" id="KW-0560">Oxidoreductase</keyword>
<dbReference type="PANTHER" id="PTHR10961:SF46">
    <property type="entry name" value="PEROXISOMAL SARCOSINE OXIDASE"/>
    <property type="match status" value="1"/>
</dbReference>
<dbReference type="GO" id="GO:0004657">
    <property type="term" value="F:proline dehydrogenase activity"/>
    <property type="evidence" value="ECO:0007669"/>
    <property type="project" value="TreeGrafter"/>
</dbReference>
<keyword evidence="3" id="KW-0285">Flavoprotein</keyword>
<evidence type="ECO:0000256" key="4">
    <source>
        <dbReference type="ARBA" id="ARBA00022827"/>
    </source>
</evidence>
<accession>A0A9P8CRE8</accession>
<dbReference type="Pfam" id="PF01266">
    <property type="entry name" value="DAO"/>
    <property type="match status" value="1"/>
</dbReference>
<evidence type="ECO:0000313" key="8">
    <source>
        <dbReference type="Proteomes" id="UP000887229"/>
    </source>
</evidence>
<dbReference type="InterPro" id="IPR045170">
    <property type="entry name" value="MTOX"/>
</dbReference>
<evidence type="ECO:0000259" key="6">
    <source>
        <dbReference type="Pfam" id="PF01266"/>
    </source>
</evidence>
<comment type="similarity">
    <text evidence="2">Belongs to the MSOX/MTOX family.</text>
</comment>